<dbReference type="Proteomes" id="UP000004926">
    <property type="component" value="Chromosome"/>
</dbReference>
<dbReference type="STRING" id="882083.SacmaDRAFT_4627"/>
<proteinExistence type="predicted"/>
<evidence type="ECO:0008006" key="4">
    <source>
        <dbReference type="Google" id="ProtNLM"/>
    </source>
</evidence>
<feature type="transmembrane region" description="Helical" evidence="1">
    <location>
        <begin position="369"/>
        <end position="392"/>
    </location>
</feature>
<feature type="transmembrane region" description="Helical" evidence="1">
    <location>
        <begin position="328"/>
        <end position="349"/>
    </location>
</feature>
<organism evidence="2 3">
    <name type="scientific">Saccharomonospora marina XMU15</name>
    <dbReference type="NCBI Taxonomy" id="882083"/>
    <lineage>
        <taxon>Bacteria</taxon>
        <taxon>Bacillati</taxon>
        <taxon>Actinomycetota</taxon>
        <taxon>Actinomycetes</taxon>
        <taxon>Pseudonocardiales</taxon>
        <taxon>Pseudonocardiaceae</taxon>
        <taxon>Saccharomonospora</taxon>
    </lineage>
</organism>
<feature type="transmembrane region" description="Helical" evidence="1">
    <location>
        <begin position="207"/>
        <end position="231"/>
    </location>
</feature>
<dbReference type="HOGENOM" id="CLU_052501_0_0_11"/>
<dbReference type="EMBL" id="CM001439">
    <property type="protein sequence ID" value="EHR52806.1"/>
    <property type="molecule type" value="Genomic_DNA"/>
</dbReference>
<feature type="transmembrane region" description="Helical" evidence="1">
    <location>
        <begin position="85"/>
        <end position="103"/>
    </location>
</feature>
<dbReference type="eggNOG" id="ENOG502Z9Y5">
    <property type="taxonomic scope" value="Bacteria"/>
</dbReference>
<name>H5WWX8_9PSEU</name>
<keyword evidence="1" id="KW-0812">Transmembrane</keyword>
<keyword evidence="1" id="KW-1133">Transmembrane helix</keyword>
<feature type="transmembrane region" description="Helical" evidence="1">
    <location>
        <begin position="243"/>
        <end position="273"/>
    </location>
</feature>
<evidence type="ECO:0000313" key="3">
    <source>
        <dbReference type="Proteomes" id="UP000004926"/>
    </source>
</evidence>
<feature type="transmembrane region" description="Helical" evidence="1">
    <location>
        <begin position="404"/>
        <end position="424"/>
    </location>
</feature>
<evidence type="ECO:0000256" key="1">
    <source>
        <dbReference type="SAM" id="Phobius"/>
    </source>
</evidence>
<feature type="transmembrane region" description="Helical" evidence="1">
    <location>
        <begin position="293"/>
        <end position="321"/>
    </location>
</feature>
<reference evidence="2 3" key="1">
    <citation type="journal article" date="2012" name="Stand. Genomic Sci.">
        <title>Genome sequence of the ocean sediment bacterium Saccharomonospora marina type strain (XMU15(T)).</title>
        <authorList>
            <person name="Klenk H.P."/>
            <person name="Lu M."/>
            <person name="Lucas S."/>
            <person name="Lapidus A."/>
            <person name="Copeland A."/>
            <person name="Pitluck S."/>
            <person name="Goodwin L.A."/>
            <person name="Han C."/>
            <person name="Tapia R."/>
            <person name="Brambilla E.M."/>
            <person name="Potter G."/>
            <person name="Land M."/>
            <person name="Ivanova N."/>
            <person name="Rohde M."/>
            <person name="Goker M."/>
            <person name="Detter J.C."/>
            <person name="Li W.J."/>
            <person name="Kyrpides N.C."/>
            <person name="Woyke T."/>
        </authorList>
    </citation>
    <scope>NUCLEOTIDE SEQUENCE [LARGE SCALE GENOMIC DNA]</scope>
    <source>
        <strain evidence="2 3">XMU15</strain>
    </source>
</reference>
<accession>H5WWX8</accession>
<sequence length="473" mass="49535">MRDYETLTGVAGYYRVLTCPRGSLTPEVRPVIVRGVVDSSTTTRPGATANRVRGDLVAVGVAALLVALAVAVRESPPLYGRWLPHAGPASVFAVLLAVAAVVWGPALATSLPWRGLLATGYVASLAWLLSLALVDGWERGFAARLTTPHEYLHEVGGITDISTMLDTFADRIVAGTPGFWTTHVAGHPPGAVLVFVWLDRLGLSGGVWAAFACVAAAGLVSVAVPVTLAALGRAEAARACWPFVVLFPGAVWLAVSADAVFAGVTACGIALLAQACRAAHSGSRYAPAQAVGAGVLLGFGLFLSYGLVLLGLVALAVGLLGRSARATLYAAAGVAAVVAAFAMAGFWWFDGYRQVVERYHQGIASERPYSYWVWANLACLVLAVGPAVVAGLRRAWLSRGWTPMVMLTAAALCAVLVADVSGLSKAEVERIWLPFAVWLLPATALLPPGTRRWWLAAQAATALAVNHLMLTVW</sequence>
<feature type="transmembrane region" description="Helical" evidence="1">
    <location>
        <begin position="115"/>
        <end position="134"/>
    </location>
</feature>
<feature type="transmembrane region" description="Helical" evidence="1">
    <location>
        <begin position="54"/>
        <end position="73"/>
    </location>
</feature>
<protein>
    <recommendedName>
        <fullName evidence="4">Integral membrane protein</fullName>
    </recommendedName>
</protein>
<keyword evidence="1" id="KW-0472">Membrane</keyword>
<evidence type="ECO:0000313" key="2">
    <source>
        <dbReference type="EMBL" id="EHR52806.1"/>
    </source>
</evidence>
<dbReference type="AlphaFoldDB" id="H5WWX8"/>
<gene>
    <name evidence="2" type="ORF">SacmaDRAFT_4627</name>
</gene>
<keyword evidence="3" id="KW-1185">Reference proteome</keyword>